<sequence length="151" mass="17412">MRFERGDGLLPVVYATGYIGIGRTYWDTGEQRYLYPQLHVLRIVLCCVKTLCSCSLVHHRLLHCLAKMLLRDHVAQWLRAIGVPGLRTRPRPSTLCRSLSPYPAVVMRRVFRVLLTVIYDSLLSPEPSRLLRERPIFVLAFNVCPLVKVRI</sequence>
<gene>
    <name evidence="1" type="ORF">OH76DRAFT_610822</name>
</gene>
<accession>A0A371DUT6</accession>
<dbReference type="AlphaFoldDB" id="A0A371DUT6"/>
<proteinExistence type="predicted"/>
<keyword evidence="2" id="KW-1185">Reference proteome</keyword>
<name>A0A371DUT6_9APHY</name>
<organism evidence="1 2">
    <name type="scientific">Lentinus brumalis</name>
    <dbReference type="NCBI Taxonomy" id="2498619"/>
    <lineage>
        <taxon>Eukaryota</taxon>
        <taxon>Fungi</taxon>
        <taxon>Dikarya</taxon>
        <taxon>Basidiomycota</taxon>
        <taxon>Agaricomycotina</taxon>
        <taxon>Agaricomycetes</taxon>
        <taxon>Polyporales</taxon>
        <taxon>Polyporaceae</taxon>
        <taxon>Lentinus</taxon>
    </lineage>
</organism>
<protein>
    <submittedName>
        <fullName evidence="1">Uncharacterized protein</fullName>
    </submittedName>
</protein>
<dbReference type="Proteomes" id="UP000256964">
    <property type="component" value="Unassembled WGS sequence"/>
</dbReference>
<evidence type="ECO:0000313" key="2">
    <source>
        <dbReference type="Proteomes" id="UP000256964"/>
    </source>
</evidence>
<evidence type="ECO:0000313" key="1">
    <source>
        <dbReference type="EMBL" id="RDX56299.1"/>
    </source>
</evidence>
<reference evidence="1 2" key="1">
    <citation type="journal article" date="2018" name="Biotechnol. Biofuels">
        <title>Integrative visual omics of the white-rot fungus Polyporus brumalis exposes the biotechnological potential of its oxidative enzymes for delignifying raw plant biomass.</title>
        <authorList>
            <person name="Miyauchi S."/>
            <person name="Rancon A."/>
            <person name="Drula E."/>
            <person name="Hage H."/>
            <person name="Chaduli D."/>
            <person name="Favel A."/>
            <person name="Grisel S."/>
            <person name="Henrissat B."/>
            <person name="Herpoel-Gimbert I."/>
            <person name="Ruiz-Duenas F.J."/>
            <person name="Chevret D."/>
            <person name="Hainaut M."/>
            <person name="Lin J."/>
            <person name="Wang M."/>
            <person name="Pangilinan J."/>
            <person name="Lipzen A."/>
            <person name="Lesage-Meessen L."/>
            <person name="Navarro D."/>
            <person name="Riley R."/>
            <person name="Grigoriev I.V."/>
            <person name="Zhou S."/>
            <person name="Raouche S."/>
            <person name="Rosso M.N."/>
        </authorList>
    </citation>
    <scope>NUCLEOTIDE SEQUENCE [LARGE SCALE GENOMIC DNA]</scope>
    <source>
        <strain evidence="1 2">BRFM 1820</strain>
    </source>
</reference>
<dbReference type="EMBL" id="KZ857381">
    <property type="protein sequence ID" value="RDX56299.1"/>
    <property type="molecule type" value="Genomic_DNA"/>
</dbReference>